<organism evidence="8">
    <name type="scientific">Triticum urartu</name>
    <name type="common">Red wild einkorn</name>
    <name type="synonym">Crithodium urartu</name>
    <dbReference type="NCBI Taxonomy" id="4572"/>
    <lineage>
        <taxon>Eukaryota</taxon>
        <taxon>Viridiplantae</taxon>
        <taxon>Streptophyta</taxon>
        <taxon>Embryophyta</taxon>
        <taxon>Tracheophyta</taxon>
        <taxon>Spermatophyta</taxon>
        <taxon>Magnoliopsida</taxon>
        <taxon>Liliopsida</taxon>
        <taxon>Poales</taxon>
        <taxon>Poaceae</taxon>
        <taxon>BOP clade</taxon>
        <taxon>Pooideae</taxon>
        <taxon>Triticodae</taxon>
        <taxon>Triticeae</taxon>
        <taxon>Triticinae</taxon>
        <taxon>Triticum</taxon>
    </lineage>
</organism>
<evidence type="ECO:0008006" key="9">
    <source>
        <dbReference type="Google" id="ProtNLM"/>
    </source>
</evidence>
<dbReference type="Pfam" id="PF03140">
    <property type="entry name" value="DUF247"/>
    <property type="match status" value="2"/>
</dbReference>
<dbReference type="AlphaFoldDB" id="M7YG43"/>
<evidence type="ECO:0000313" key="8">
    <source>
        <dbReference type="EMBL" id="EMS45711.1"/>
    </source>
</evidence>
<proteinExistence type="inferred from homology"/>
<dbReference type="InterPro" id="IPR029058">
    <property type="entry name" value="AB_hydrolase_fold"/>
</dbReference>
<evidence type="ECO:0000256" key="5">
    <source>
        <dbReference type="ARBA" id="ARBA00023136"/>
    </source>
</evidence>
<feature type="transmembrane region" description="Helical" evidence="7">
    <location>
        <begin position="635"/>
        <end position="661"/>
    </location>
</feature>
<gene>
    <name evidence="8" type="ORF">TRIUR3_14318</name>
</gene>
<sequence length="946" mass="103937">MVTCSDLPFDETQWIIRIRRILEEEIELGDDQPVSIFDVLKPLLCTKPEAYVPQLVALGPYHHCREGLCDMEMYKLSAAKRAQSHLPSKKLQQLVDVFATFEHRIRSHYHRQLNLTNETLAWMMAIDVSFLLEFLQTFCETKNRRTTQRMPSRMSHLVDPSHRTSVHSMLLRDIVMLENQIPMFLVVKLVEMWCSSGHGVPRPNLSSILSGFFQEEIAVPSISELAYVGVTFTPTTGGISTIEFCARTATLHLPVISIDMTTEVVLRNLVAYEASMGSRALVFARYVELMNGVIDTDEDARLLREHGIILNHLKSDQEVAELWNGMTRSVRLTRVPALDRVIDELNRYHGACWKVRVRTFVKAHLLGSRDMVACAMMVVLLLFVGFQAFCLSRGCLLSWHGMGMFLRMIFQQDGESSSDSQDQEHALAKGVDAMVMSLSSDTAKDETTKEGDPQRKASTSSGMAESSEKGFPAEDLLGIDNLSLDDVPATHHRKMTLLFTLLSACVADKPVSQEEDDRKSSHFRKGYDARHRVALRLLATWLDVKWVKMEAIEVMVACSAMAAAKEQEQSGENATPKSKWAKWKRGGIIGAAALTGGALLAITGGLAAPAIAAGFGALAPTLGTIIPVIGASGFAAMATAAGSVAGSVAVAASFGAAGAGLTGTKMARRIGSVKEFEFKPIGENHNQGRLAVGILVSGFAFDEEDYIRPWEGWKDNLERYILQWESKHIIAVSTAIQDWLTSRLALELMKQGAMRTVLSGFLAAFAWPATLLAATDFIDSKWSVAIDRSDKAGKMLAEVLMKGSQGNRPVTLVGFSLGARVIFKCLQELALSSDNEGLVERVVLLGAPVSVKGEKWEPARKMVAARFVNVYSKDDWILGVTFRASLLTQGLAGIQAVDIPGVENVDVTELVDGHSSYLSAAQLILKHLELNTYYPVFVPLTAAVSK</sequence>
<dbReference type="PANTHER" id="PTHR17920">
    <property type="entry name" value="TRANSMEMBRANE AND COILED-COIL DOMAIN-CONTAINING PROTEIN 4 TMCO4"/>
    <property type="match status" value="1"/>
</dbReference>
<feature type="transmembrane region" description="Helical" evidence="7">
    <location>
        <begin position="587"/>
        <end position="615"/>
    </location>
</feature>
<dbReference type="EMBL" id="KD283267">
    <property type="protein sequence ID" value="EMS45711.1"/>
    <property type="molecule type" value="Genomic_DNA"/>
</dbReference>
<keyword evidence="3 7" id="KW-0812">Transmembrane</keyword>
<evidence type="ECO:0000256" key="6">
    <source>
        <dbReference type="SAM" id="MobiDB-lite"/>
    </source>
</evidence>
<dbReference type="Gene3D" id="3.40.50.1820">
    <property type="entry name" value="alpha/beta hydrolase"/>
    <property type="match status" value="1"/>
</dbReference>
<dbReference type="Pfam" id="PF05277">
    <property type="entry name" value="DUF726"/>
    <property type="match status" value="1"/>
</dbReference>
<reference evidence="8" key="1">
    <citation type="journal article" date="2013" name="Nature">
        <title>Draft genome of the wheat A-genome progenitor Triticum urartu.</title>
        <authorList>
            <person name="Ling H.Q."/>
            <person name="Zhao S."/>
            <person name="Liu D."/>
            <person name="Wang J."/>
            <person name="Sun H."/>
            <person name="Zhang C."/>
            <person name="Fan H."/>
            <person name="Li D."/>
            <person name="Dong L."/>
            <person name="Tao Y."/>
            <person name="Gao C."/>
            <person name="Wu H."/>
            <person name="Li Y."/>
            <person name="Cui Y."/>
            <person name="Guo X."/>
            <person name="Zheng S."/>
            <person name="Wang B."/>
            <person name="Yu K."/>
            <person name="Liang Q."/>
            <person name="Yang W."/>
            <person name="Lou X."/>
            <person name="Chen J."/>
            <person name="Feng M."/>
            <person name="Jian J."/>
            <person name="Zhang X."/>
            <person name="Luo G."/>
            <person name="Jiang Y."/>
            <person name="Liu J."/>
            <person name="Wang Z."/>
            <person name="Sha Y."/>
            <person name="Zhang B."/>
            <person name="Wu H."/>
            <person name="Tang D."/>
            <person name="Shen Q."/>
            <person name="Xue P."/>
            <person name="Zou S."/>
            <person name="Wang X."/>
            <person name="Liu X."/>
            <person name="Wang F."/>
            <person name="Yang Y."/>
            <person name="An X."/>
            <person name="Dong Z."/>
            <person name="Zhang K."/>
            <person name="Zhang X."/>
            <person name="Luo M.C."/>
            <person name="Dvorak J."/>
            <person name="Tong Y."/>
            <person name="Wang J."/>
            <person name="Yang H."/>
            <person name="Li Z."/>
            <person name="Wang D."/>
            <person name="Zhang A."/>
            <person name="Wang J."/>
        </authorList>
    </citation>
    <scope>NUCLEOTIDE SEQUENCE</scope>
</reference>
<name>M7YG43_TRIUA</name>
<dbReference type="PANTHER" id="PTHR17920:SF3">
    <property type="entry name" value="TRANSMEMBRANE AND COILED-COIL DOMAIN-CONTAINING PROTEIN 4"/>
    <property type="match status" value="1"/>
</dbReference>
<feature type="compositionally biased region" description="Basic and acidic residues" evidence="6">
    <location>
        <begin position="442"/>
        <end position="455"/>
    </location>
</feature>
<evidence type="ECO:0000256" key="2">
    <source>
        <dbReference type="ARBA" id="ARBA00009824"/>
    </source>
</evidence>
<dbReference type="InterPro" id="IPR004158">
    <property type="entry name" value="DUF247_pln"/>
</dbReference>
<comment type="subcellular location">
    <subcellularLocation>
        <location evidence="1">Membrane</location>
        <topology evidence="1">Multi-pass membrane protein</topology>
    </subcellularLocation>
</comment>
<evidence type="ECO:0000256" key="4">
    <source>
        <dbReference type="ARBA" id="ARBA00022989"/>
    </source>
</evidence>
<dbReference type="SUPFAM" id="SSF53474">
    <property type="entry name" value="alpha/beta-Hydrolases"/>
    <property type="match status" value="1"/>
</dbReference>
<feature type="region of interest" description="Disordered" evidence="6">
    <location>
        <begin position="440"/>
        <end position="468"/>
    </location>
</feature>
<accession>M7YG43</accession>
<protein>
    <recommendedName>
        <fullName evidence="9">Transmembrane and coiled-coil domain-containing protein 4</fullName>
    </recommendedName>
</protein>
<dbReference type="eggNOG" id="KOG2385">
    <property type="taxonomic scope" value="Eukaryota"/>
</dbReference>
<feature type="transmembrane region" description="Helical" evidence="7">
    <location>
        <begin position="375"/>
        <end position="399"/>
    </location>
</feature>
<evidence type="ECO:0000256" key="3">
    <source>
        <dbReference type="ARBA" id="ARBA00022692"/>
    </source>
</evidence>
<keyword evidence="5 7" id="KW-0472">Membrane</keyword>
<dbReference type="GO" id="GO:0016020">
    <property type="term" value="C:membrane"/>
    <property type="evidence" value="ECO:0007669"/>
    <property type="project" value="UniProtKB-SubCell"/>
</dbReference>
<comment type="similarity">
    <text evidence="2">Belongs to the TMCO4 family.</text>
</comment>
<evidence type="ECO:0000256" key="1">
    <source>
        <dbReference type="ARBA" id="ARBA00004141"/>
    </source>
</evidence>
<keyword evidence="4 7" id="KW-1133">Transmembrane helix</keyword>
<dbReference type="STRING" id="4572.M7YG43"/>
<dbReference type="InterPro" id="IPR007941">
    <property type="entry name" value="DUF726"/>
</dbReference>
<evidence type="ECO:0000256" key="7">
    <source>
        <dbReference type="SAM" id="Phobius"/>
    </source>
</evidence>